<dbReference type="InterPro" id="IPR013762">
    <property type="entry name" value="Integrase-like_cat_sf"/>
</dbReference>
<keyword evidence="4" id="KW-1185">Reference proteome</keyword>
<evidence type="ECO:0000313" key="4">
    <source>
        <dbReference type="Proteomes" id="UP001157947"/>
    </source>
</evidence>
<dbReference type="Gene3D" id="1.10.443.10">
    <property type="entry name" value="Intergrase catalytic core"/>
    <property type="match status" value="1"/>
</dbReference>
<dbReference type="InterPro" id="IPR011010">
    <property type="entry name" value="DNA_brk_join_enz"/>
</dbReference>
<dbReference type="EMBL" id="FXTX01000029">
    <property type="protein sequence ID" value="SMP23409.1"/>
    <property type="molecule type" value="Genomic_DNA"/>
</dbReference>
<dbReference type="Proteomes" id="UP001157947">
    <property type="component" value="Unassembled WGS sequence"/>
</dbReference>
<dbReference type="AlphaFoldDB" id="A0AA45WQH7"/>
<dbReference type="GO" id="GO:0003677">
    <property type="term" value="F:DNA binding"/>
    <property type="evidence" value="ECO:0007669"/>
    <property type="project" value="UniProtKB-KW"/>
</dbReference>
<evidence type="ECO:0000313" key="3">
    <source>
        <dbReference type="EMBL" id="SMP23409.1"/>
    </source>
</evidence>
<reference evidence="3" key="1">
    <citation type="submission" date="2017-05" db="EMBL/GenBank/DDBJ databases">
        <authorList>
            <person name="Varghese N."/>
            <person name="Submissions S."/>
        </authorList>
    </citation>
    <scope>NUCLEOTIDE SEQUENCE</scope>
    <source>
        <strain evidence="3">DSM 18763</strain>
    </source>
</reference>
<keyword evidence="2" id="KW-0233">DNA recombination</keyword>
<dbReference type="GO" id="GO:0015074">
    <property type="term" value="P:DNA integration"/>
    <property type="evidence" value="ECO:0007669"/>
    <property type="project" value="InterPro"/>
</dbReference>
<comment type="caution">
    <text evidence="3">The sequence shown here is derived from an EMBL/GenBank/DDBJ whole genome shotgun (WGS) entry which is preliminary data.</text>
</comment>
<name>A0AA45WQH7_9AQUI</name>
<sequence length="324" mass="38188">MKSNKDVIMLGFERQSKKASGKYYLPAPAISPNSSIKYAIGKAVEFLDRGIGKSRAKFYRDFQTGVSPYWHGYDSRKRYLDAINSFREFCERNNINKIKKLTTEHIDKFFFDKASMYRKSTIKVNAEALKKLFNVVRQDLAEHIQQNYQKYYSAAKEGGRALAYQNPEKLINSLKEDYRPIARLQYYTAARIDDLVKMKIDVENKKVEFYGSKGGKDREINYNDRPDKFEQIKQDYEYLQEKLSDEWAGKNWDKVKDRYYSNLKYHCIKNSEIYSASHGFRVSYAVERFFELKAQGLDDLQADQILTRELGHNRISMSQYYRNG</sequence>
<dbReference type="RefSeq" id="WP_265135031.1">
    <property type="nucleotide sequence ID" value="NZ_FXTX01000029.1"/>
</dbReference>
<protein>
    <submittedName>
        <fullName evidence="3">Site-specific recombinase XerD</fullName>
    </submittedName>
</protein>
<dbReference type="InterPro" id="IPR010998">
    <property type="entry name" value="Integrase_recombinase_N"/>
</dbReference>
<evidence type="ECO:0000256" key="2">
    <source>
        <dbReference type="ARBA" id="ARBA00023172"/>
    </source>
</evidence>
<accession>A0AA45WQH7</accession>
<proteinExistence type="predicted"/>
<dbReference type="GO" id="GO:0006310">
    <property type="term" value="P:DNA recombination"/>
    <property type="evidence" value="ECO:0007669"/>
    <property type="project" value="UniProtKB-KW"/>
</dbReference>
<keyword evidence="1" id="KW-0238">DNA-binding</keyword>
<dbReference type="SUPFAM" id="SSF56349">
    <property type="entry name" value="DNA breaking-rejoining enzymes"/>
    <property type="match status" value="1"/>
</dbReference>
<dbReference type="Gene3D" id="1.10.150.130">
    <property type="match status" value="1"/>
</dbReference>
<organism evidence="3 4">
    <name type="scientific">Venenivibrio stagnispumantis</name>
    <dbReference type="NCBI Taxonomy" id="407998"/>
    <lineage>
        <taxon>Bacteria</taxon>
        <taxon>Pseudomonadati</taxon>
        <taxon>Aquificota</taxon>
        <taxon>Aquificia</taxon>
        <taxon>Aquificales</taxon>
        <taxon>Hydrogenothermaceae</taxon>
        <taxon>Venenivibrio</taxon>
    </lineage>
</organism>
<gene>
    <name evidence="3" type="ORF">SAMN06264868_1294</name>
</gene>
<evidence type="ECO:0000256" key="1">
    <source>
        <dbReference type="ARBA" id="ARBA00023125"/>
    </source>
</evidence>